<feature type="region of interest" description="Disordered" evidence="1">
    <location>
        <begin position="74"/>
        <end position="102"/>
    </location>
</feature>
<name>A0A2H3CPP8_9AGAR</name>
<feature type="compositionally biased region" description="Pro residues" evidence="1">
    <location>
        <begin position="79"/>
        <end position="88"/>
    </location>
</feature>
<proteinExistence type="predicted"/>
<reference evidence="3" key="1">
    <citation type="journal article" date="2017" name="Nat. Ecol. Evol.">
        <title>Genome expansion and lineage-specific genetic innovations in the forest pathogenic fungi Armillaria.</title>
        <authorList>
            <person name="Sipos G."/>
            <person name="Prasanna A.N."/>
            <person name="Walter M.C."/>
            <person name="O'Connor E."/>
            <person name="Balint B."/>
            <person name="Krizsan K."/>
            <person name="Kiss B."/>
            <person name="Hess J."/>
            <person name="Varga T."/>
            <person name="Slot J."/>
            <person name="Riley R."/>
            <person name="Boka B."/>
            <person name="Rigling D."/>
            <person name="Barry K."/>
            <person name="Lee J."/>
            <person name="Mihaltcheva S."/>
            <person name="LaButti K."/>
            <person name="Lipzen A."/>
            <person name="Waldron R."/>
            <person name="Moloney N.M."/>
            <person name="Sperisen C."/>
            <person name="Kredics L."/>
            <person name="Vagvoelgyi C."/>
            <person name="Patrignani A."/>
            <person name="Fitzpatrick D."/>
            <person name="Nagy I."/>
            <person name="Doyle S."/>
            <person name="Anderson J.B."/>
            <person name="Grigoriev I.V."/>
            <person name="Gueldener U."/>
            <person name="Muensterkoetter M."/>
            <person name="Nagy L.G."/>
        </authorList>
    </citation>
    <scope>NUCLEOTIDE SEQUENCE [LARGE SCALE GENOMIC DNA]</scope>
    <source>
        <strain evidence="3">28-4</strain>
    </source>
</reference>
<dbReference type="InterPro" id="IPR043519">
    <property type="entry name" value="NT_sf"/>
</dbReference>
<dbReference type="Proteomes" id="UP000218334">
    <property type="component" value="Unassembled WGS sequence"/>
</dbReference>
<evidence type="ECO:0000313" key="3">
    <source>
        <dbReference type="Proteomes" id="UP000218334"/>
    </source>
</evidence>
<protein>
    <submittedName>
        <fullName evidence="2">Uncharacterized protein</fullName>
    </submittedName>
</protein>
<dbReference type="EMBL" id="KZ293415">
    <property type="protein sequence ID" value="PBK78083.1"/>
    <property type="molecule type" value="Genomic_DNA"/>
</dbReference>
<accession>A0A2H3CPP8</accession>
<keyword evidence="3" id="KW-1185">Reference proteome</keyword>
<dbReference type="SUPFAM" id="SSF81301">
    <property type="entry name" value="Nucleotidyltransferase"/>
    <property type="match status" value="1"/>
</dbReference>
<evidence type="ECO:0000256" key="1">
    <source>
        <dbReference type="SAM" id="MobiDB-lite"/>
    </source>
</evidence>
<gene>
    <name evidence="2" type="ORF">ARMSODRAFT_946949</name>
</gene>
<dbReference type="AlphaFoldDB" id="A0A2H3CPP8"/>
<dbReference type="Pfam" id="PF02410">
    <property type="entry name" value="RsfS"/>
    <property type="match status" value="1"/>
</dbReference>
<evidence type="ECO:0000313" key="2">
    <source>
        <dbReference type="EMBL" id="PBK78083.1"/>
    </source>
</evidence>
<organism evidence="2 3">
    <name type="scientific">Armillaria solidipes</name>
    <dbReference type="NCBI Taxonomy" id="1076256"/>
    <lineage>
        <taxon>Eukaryota</taxon>
        <taxon>Fungi</taxon>
        <taxon>Dikarya</taxon>
        <taxon>Basidiomycota</taxon>
        <taxon>Agaricomycotina</taxon>
        <taxon>Agaricomycetes</taxon>
        <taxon>Agaricomycetidae</taxon>
        <taxon>Agaricales</taxon>
        <taxon>Marasmiineae</taxon>
        <taxon>Physalacriaceae</taxon>
        <taxon>Armillaria</taxon>
    </lineage>
</organism>
<dbReference type="STRING" id="1076256.A0A2H3CPP8"/>
<dbReference type="Gene3D" id="3.30.460.10">
    <property type="entry name" value="Beta Polymerase, domain 2"/>
    <property type="match status" value="1"/>
</dbReference>
<sequence length="195" mass="22303">MQTLRRLTPRRSRQFRYFTESSRIPWFVNQEAPVPKLQVSGSAPPIPSDAPEPVRELYAKLTPLPHLDTSFLTVEKPKLPSPGPPLPYRLPQGRRRRGGTNPGESLYDMPYGLWNWVVIAQVKEGTENRGAIESVVRVVRKTLLEVKPPLPIPPNLKGRMLNEWAMIDAGDFAVHVLSRAVRERYFLNADKPYYH</sequence>